<dbReference type="GO" id="GO:0071555">
    <property type="term" value="P:cell wall organization"/>
    <property type="evidence" value="ECO:0007669"/>
    <property type="project" value="UniProtKB-KW"/>
</dbReference>
<keyword evidence="11 19" id="KW-0521">NADP</keyword>
<dbReference type="GO" id="GO:0051301">
    <property type="term" value="P:cell division"/>
    <property type="evidence" value="ECO:0007669"/>
    <property type="project" value="UniProtKB-KW"/>
</dbReference>
<dbReference type="NCBIfam" id="NF010480">
    <property type="entry name" value="PRK13905.1"/>
    <property type="match status" value="1"/>
</dbReference>
<evidence type="ECO:0000256" key="14">
    <source>
        <dbReference type="ARBA" id="ARBA00023002"/>
    </source>
</evidence>
<dbReference type="InterPro" id="IPR036635">
    <property type="entry name" value="MurB_C_sf"/>
</dbReference>
<evidence type="ECO:0000256" key="6">
    <source>
        <dbReference type="ARBA" id="ARBA00015188"/>
    </source>
</evidence>
<dbReference type="HAMAP" id="MF_00037">
    <property type="entry name" value="MurB"/>
    <property type="match status" value="1"/>
</dbReference>
<evidence type="ECO:0000256" key="8">
    <source>
        <dbReference type="ARBA" id="ARBA00022618"/>
    </source>
</evidence>
<dbReference type="GO" id="GO:0008360">
    <property type="term" value="P:regulation of cell shape"/>
    <property type="evidence" value="ECO:0007669"/>
    <property type="project" value="UniProtKB-KW"/>
</dbReference>
<comment type="similarity">
    <text evidence="19">Belongs to the MurB family.</text>
</comment>
<name>A0A419F7P4_9BACT</name>
<evidence type="ECO:0000256" key="5">
    <source>
        <dbReference type="ARBA" id="ARBA00012518"/>
    </source>
</evidence>
<keyword evidence="13 19" id="KW-0573">Peptidoglycan synthesis</keyword>
<keyword evidence="7 19" id="KW-0963">Cytoplasm</keyword>
<evidence type="ECO:0000256" key="17">
    <source>
        <dbReference type="ARBA" id="ARBA00031026"/>
    </source>
</evidence>
<keyword evidence="8 19" id="KW-0132">Cell division</keyword>
<dbReference type="EC" id="1.3.1.98" evidence="5 19"/>
<evidence type="ECO:0000256" key="2">
    <source>
        <dbReference type="ARBA" id="ARBA00003921"/>
    </source>
</evidence>
<dbReference type="Pfam" id="PF02873">
    <property type="entry name" value="MurB_C"/>
    <property type="match status" value="1"/>
</dbReference>
<evidence type="ECO:0000313" key="21">
    <source>
        <dbReference type="EMBL" id="RJP74434.1"/>
    </source>
</evidence>
<proteinExistence type="inferred from homology"/>
<dbReference type="GO" id="GO:0071949">
    <property type="term" value="F:FAD binding"/>
    <property type="evidence" value="ECO:0007669"/>
    <property type="project" value="InterPro"/>
</dbReference>
<evidence type="ECO:0000256" key="18">
    <source>
        <dbReference type="ARBA" id="ARBA00048914"/>
    </source>
</evidence>
<dbReference type="NCBIfam" id="TIGR00179">
    <property type="entry name" value="murB"/>
    <property type="match status" value="1"/>
</dbReference>
<dbReference type="InterPro" id="IPR003170">
    <property type="entry name" value="MurB"/>
</dbReference>
<dbReference type="InterPro" id="IPR036318">
    <property type="entry name" value="FAD-bd_PCMH-like_sf"/>
</dbReference>
<dbReference type="PROSITE" id="PS51387">
    <property type="entry name" value="FAD_PCMH"/>
    <property type="match status" value="1"/>
</dbReference>
<keyword evidence="16 19" id="KW-0961">Cell wall biogenesis/degradation</keyword>
<keyword evidence="15 19" id="KW-0131">Cell cycle</keyword>
<evidence type="ECO:0000256" key="3">
    <source>
        <dbReference type="ARBA" id="ARBA00004496"/>
    </source>
</evidence>
<evidence type="ECO:0000256" key="16">
    <source>
        <dbReference type="ARBA" id="ARBA00023316"/>
    </source>
</evidence>
<comment type="pathway">
    <text evidence="4 19">Cell wall biogenesis; peptidoglycan biosynthesis.</text>
</comment>
<evidence type="ECO:0000256" key="4">
    <source>
        <dbReference type="ARBA" id="ARBA00004752"/>
    </source>
</evidence>
<keyword evidence="9 19" id="KW-0285">Flavoprotein</keyword>
<dbReference type="EMBL" id="QZKI01000015">
    <property type="protein sequence ID" value="RJP74434.1"/>
    <property type="molecule type" value="Genomic_DNA"/>
</dbReference>
<feature type="domain" description="FAD-binding PCMH-type" evidence="20">
    <location>
        <begin position="36"/>
        <end position="201"/>
    </location>
</feature>
<dbReference type="AlphaFoldDB" id="A0A419F7P4"/>
<dbReference type="GO" id="GO:0008762">
    <property type="term" value="F:UDP-N-acetylmuramate dehydrogenase activity"/>
    <property type="evidence" value="ECO:0007669"/>
    <property type="project" value="UniProtKB-UniRule"/>
</dbReference>
<dbReference type="GO" id="GO:0005829">
    <property type="term" value="C:cytosol"/>
    <property type="evidence" value="ECO:0007669"/>
    <property type="project" value="TreeGrafter"/>
</dbReference>
<sequence length="310" mass="33130">MDMKTISDAEYEEIGSLVRGRLKRHEPMSRHTSFGIGGPADVWAEPETCEELIAVLDFCARKKIPHKVVGRGTNLLVRDGGIGGVVISLNKACKNLEADSSLVRVGSGVALNALVKFTCQRGLQGLEFCIGIPGSVGGALVTNAGAWGSSIGDSFISAHVYDPQKQMARQVTKREALFEYRKSTIASCGVVLEAELAVREADPSEVSARVEDYLARRAKTQPLNFRSAGSVFKNPSGRYAGAVIEALGFKGRARGGALISPLHANFILNTGSATAAEVLSLIAEIKERARSEAGVELVEEIEILGRDCCR</sequence>
<dbReference type="GO" id="GO:0009252">
    <property type="term" value="P:peptidoglycan biosynthetic process"/>
    <property type="evidence" value="ECO:0007669"/>
    <property type="project" value="UniProtKB-UniRule"/>
</dbReference>
<dbReference type="PANTHER" id="PTHR21071:SF4">
    <property type="entry name" value="UDP-N-ACETYLENOLPYRUVOYLGLUCOSAMINE REDUCTASE"/>
    <property type="match status" value="1"/>
</dbReference>
<organism evidence="21 22">
    <name type="scientific">Candidatus Abyssobacteria bacterium SURF_17</name>
    <dbReference type="NCBI Taxonomy" id="2093361"/>
    <lineage>
        <taxon>Bacteria</taxon>
        <taxon>Pseudomonadati</taxon>
        <taxon>Candidatus Hydrogenedentota</taxon>
        <taxon>Candidatus Abyssobacteria</taxon>
    </lineage>
</organism>
<comment type="cofactor">
    <cofactor evidence="1 19">
        <name>FAD</name>
        <dbReference type="ChEBI" id="CHEBI:57692"/>
    </cofactor>
</comment>
<accession>A0A419F7P4</accession>
<comment type="catalytic activity">
    <reaction evidence="18 19">
        <text>UDP-N-acetyl-alpha-D-muramate + NADP(+) = UDP-N-acetyl-3-O-(1-carboxyvinyl)-alpha-D-glucosamine + NADPH + H(+)</text>
        <dbReference type="Rhea" id="RHEA:12248"/>
        <dbReference type="ChEBI" id="CHEBI:15378"/>
        <dbReference type="ChEBI" id="CHEBI:57783"/>
        <dbReference type="ChEBI" id="CHEBI:58349"/>
        <dbReference type="ChEBI" id="CHEBI:68483"/>
        <dbReference type="ChEBI" id="CHEBI:70757"/>
        <dbReference type="EC" id="1.3.1.98"/>
    </reaction>
</comment>
<dbReference type="InterPro" id="IPR016169">
    <property type="entry name" value="FAD-bd_PCMH_sub2"/>
</dbReference>
<comment type="caution">
    <text evidence="21">The sequence shown here is derived from an EMBL/GenBank/DDBJ whole genome shotgun (WGS) entry which is preliminary data.</text>
</comment>
<comment type="function">
    <text evidence="2 19">Cell wall formation.</text>
</comment>
<keyword evidence="10 19" id="KW-0274">FAD</keyword>
<evidence type="ECO:0000256" key="12">
    <source>
        <dbReference type="ARBA" id="ARBA00022960"/>
    </source>
</evidence>
<dbReference type="SUPFAM" id="SSF56176">
    <property type="entry name" value="FAD-binding/transporter-associated domain-like"/>
    <property type="match status" value="1"/>
</dbReference>
<dbReference type="Gene3D" id="3.90.78.10">
    <property type="entry name" value="UDP-N-acetylenolpyruvoylglucosamine reductase, C-terminal domain"/>
    <property type="match status" value="1"/>
</dbReference>
<dbReference type="InterPro" id="IPR016166">
    <property type="entry name" value="FAD-bd_PCMH"/>
</dbReference>
<feature type="active site" evidence="19">
    <location>
        <position position="181"/>
    </location>
</feature>
<gene>
    <name evidence="19 21" type="primary">murB</name>
    <name evidence="21" type="ORF">C4532_02505</name>
</gene>
<feature type="active site" description="Proton donor" evidence="19">
    <location>
        <position position="230"/>
    </location>
</feature>
<feature type="active site" evidence="19">
    <location>
        <position position="300"/>
    </location>
</feature>
<evidence type="ECO:0000256" key="19">
    <source>
        <dbReference type="HAMAP-Rule" id="MF_00037"/>
    </source>
</evidence>
<comment type="subcellular location">
    <subcellularLocation>
        <location evidence="3 19">Cytoplasm</location>
    </subcellularLocation>
</comment>
<keyword evidence="12 19" id="KW-0133">Cell shape</keyword>
<dbReference type="InterPro" id="IPR006094">
    <property type="entry name" value="Oxid_FAD_bind_N"/>
</dbReference>
<dbReference type="PANTHER" id="PTHR21071">
    <property type="entry name" value="UDP-N-ACETYLENOLPYRUVOYLGLUCOSAMINE REDUCTASE"/>
    <property type="match status" value="1"/>
</dbReference>
<dbReference type="Pfam" id="PF01565">
    <property type="entry name" value="FAD_binding_4"/>
    <property type="match status" value="1"/>
</dbReference>
<evidence type="ECO:0000256" key="15">
    <source>
        <dbReference type="ARBA" id="ARBA00023306"/>
    </source>
</evidence>
<evidence type="ECO:0000256" key="1">
    <source>
        <dbReference type="ARBA" id="ARBA00001974"/>
    </source>
</evidence>
<evidence type="ECO:0000256" key="10">
    <source>
        <dbReference type="ARBA" id="ARBA00022827"/>
    </source>
</evidence>
<evidence type="ECO:0000313" key="22">
    <source>
        <dbReference type="Proteomes" id="UP000285961"/>
    </source>
</evidence>
<evidence type="ECO:0000256" key="7">
    <source>
        <dbReference type="ARBA" id="ARBA00022490"/>
    </source>
</evidence>
<dbReference type="Gene3D" id="3.30.43.10">
    <property type="entry name" value="Uridine Diphospho-n-acetylenolpyruvylglucosamine Reductase, domain 2"/>
    <property type="match status" value="1"/>
</dbReference>
<dbReference type="SUPFAM" id="SSF56194">
    <property type="entry name" value="Uridine diphospho-N-Acetylenolpyruvylglucosamine reductase, MurB, C-terminal domain"/>
    <property type="match status" value="1"/>
</dbReference>
<dbReference type="InterPro" id="IPR011601">
    <property type="entry name" value="MurB_C"/>
</dbReference>
<evidence type="ECO:0000256" key="13">
    <source>
        <dbReference type="ARBA" id="ARBA00022984"/>
    </source>
</evidence>
<protein>
    <recommendedName>
        <fullName evidence="6 19">UDP-N-acetylenolpyruvoylglucosamine reductase</fullName>
        <ecNumber evidence="5 19">1.3.1.98</ecNumber>
    </recommendedName>
    <alternativeName>
        <fullName evidence="17 19">UDP-N-acetylmuramate dehydrogenase</fullName>
    </alternativeName>
</protein>
<evidence type="ECO:0000259" key="20">
    <source>
        <dbReference type="PROSITE" id="PS51387"/>
    </source>
</evidence>
<evidence type="ECO:0000256" key="11">
    <source>
        <dbReference type="ARBA" id="ARBA00022857"/>
    </source>
</evidence>
<dbReference type="Proteomes" id="UP000285961">
    <property type="component" value="Unassembled WGS sequence"/>
</dbReference>
<dbReference type="Gene3D" id="3.30.465.10">
    <property type="match status" value="1"/>
</dbReference>
<keyword evidence="14 19" id="KW-0560">Oxidoreductase</keyword>
<reference evidence="21 22" key="1">
    <citation type="journal article" date="2017" name="ISME J.">
        <title>Energy and carbon metabolisms in a deep terrestrial subsurface fluid microbial community.</title>
        <authorList>
            <person name="Momper L."/>
            <person name="Jungbluth S.P."/>
            <person name="Lee M.D."/>
            <person name="Amend J.P."/>
        </authorList>
    </citation>
    <scope>NUCLEOTIDE SEQUENCE [LARGE SCALE GENOMIC DNA]</scope>
    <source>
        <strain evidence="21">SURF_17</strain>
    </source>
</reference>
<dbReference type="InterPro" id="IPR016167">
    <property type="entry name" value="FAD-bd_PCMH_sub1"/>
</dbReference>
<evidence type="ECO:0000256" key="9">
    <source>
        <dbReference type="ARBA" id="ARBA00022630"/>
    </source>
</evidence>
<dbReference type="UniPathway" id="UPA00219"/>